<dbReference type="EMBL" id="AFAY01000048">
    <property type="protein sequence ID" value="EGF08908.1"/>
    <property type="molecule type" value="Genomic_DNA"/>
</dbReference>
<accession>F2BF36</accession>
<name>F2BF36_9NEIS</name>
<dbReference type="AlphaFoldDB" id="F2BF36"/>
<evidence type="ECO:0000256" key="1">
    <source>
        <dbReference type="SAM" id="MobiDB-lite"/>
    </source>
</evidence>
<evidence type="ECO:0000313" key="2">
    <source>
        <dbReference type="EMBL" id="EGF08908.1"/>
    </source>
</evidence>
<comment type="caution">
    <text evidence="2">The sequence shown here is derived from an EMBL/GenBank/DDBJ whole genome shotgun (WGS) entry which is preliminary data.</text>
</comment>
<keyword evidence="3" id="KW-1185">Reference proteome</keyword>
<gene>
    <name evidence="2" type="ORF">HMPREF9123_2343</name>
</gene>
<protein>
    <submittedName>
        <fullName evidence="2">Uncharacterized protein</fullName>
    </submittedName>
</protein>
<feature type="region of interest" description="Disordered" evidence="1">
    <location>
        <begin position="1"/>
        <end position="30"/>
    </location>
</feature>
<evidence type="ECO:0000313" key="3">
    <source>
        <dbReference type="Proteomes" id="UP000004105"/>
    </source>
</evidence>
<organism evidence="2 3">
    <name type="scientific">Neisseria bacilliformis ATCC BAA-1200</name>
    <dbReference type="NCBI Taxonomy" id="888742"/>
    <lineage>
        <taxon>Bacteria</taxon>
        <taxon>Pseudomonadati</taxon>
        <taxon>Pseudomonadota</taxon>
        <taxon>Betaproteobacteria</taxon>
        <taxon>Neisseriales</taxon>
        <taxon>Neisseriaceae</taxon>
        <taxon>Neisseria</taxon>
    </lineage>
</organism>
<sequence length="43" mass="4815">MPHNASQIFPQTSNRARGCAIHPTQKPSESVFGRSGIYARRFL</sequence>
<dbReference type="HOGENOM" id="CLU_3236437_0_0_4"/>
<reference evidence="2 3" key="1">
    <citation type="submission" date="2011-02" db="EMBL/GenBank/DDBJ databases">
        <authorList>
            <person name="Muzny D."/>
            <person name="Qin X."/>
            <person name="Deng J."/>
            <person name="Jiang H."/>
            <person name="Liu Y."/>
            <person name="Qu J."/>
            <person name="Song X.-Z."/>
            <person name="Zhang L."/>
            <person name="Thornton R."/>
            <person name="Coyle M."/>
            <person name="Francisco L."/>
            <person name="Jackson L."/>
            <person name="Javaid M."/>
            <person name="Korchina V."/>
            <person name="Kovar C."/>
            <person name="Mata R."/>
            <person name="Mathew T."/>
            <person name="Ngo R."/>
            <person name="Nguyen L."/>
            <person name="Nguyen N."/>
            <person name="Okwuonu G."/>
            <person name="Ongeri F."/>
            <person name="Pham C."/>
            <person name="Simmons D."/>
            <person name="Wilczek-Boney K."/>
            <person name="Hale W."/>
            <person name="Jakkamsetti A."/>
            <person name="Pham P."/>
            <person name="Ruth R."/>
            <person name="San Lucas F."/>
            <person name="Warren J."/>
            <person name="Zhang J."/>
            <person name="Zhao Z."/>
            <person name="Zhou C."/>
            <person name="Zhu D."/>
            <person name="Lee S."/>
            <person name="Bess C."/>
            <person name="Blankenburg K."/>
            <person name="Forbes L."/>
            <person name="Fu Q."/>
            <person name="Gubbala S."/>
            <person name="Hirani K."/>
            <person name="Jayaseelan J.C."/>
            <person name="Lara F."/>
            <person name="Munidasa M."/>
            <person name="Palculict T."/>
            <person name="Patil S."/>
            <person name="Pu L.-L."/>
            <person name="Saada N."/>
            <person name="Tang L."/>
            <person name="Weissenberger G."/>
            <person name="Zhu Y."/>
            <person name="Hemphill L."/>
            <person name="Shang Y."/>
            <person name="Youmans B."/>
            <person name="Ayvaz T."/>
            <person name="Ross M."/>
            <person name="Santibanez J."/>
            <person name="Aqrawi P."/>
            <person name="Gross S."/>
            <person name="Joshi V."/>
            <person name="Fowler G."/>
            <person name="Nazareth L."/>
            <person name="Reid J."/>
            <person name="Worley K."/>
            <person name="Petrosino J."/>
            <person name="Highlander S."/>
            <person name="Gibbs R."/>
        </authorList>
    </citation>
    <scope>NUCLEOTIDE SEQUENCE [LARGE SCALE GENOMIC DNA]</scope>
    <source>
        <strain evidence="2 3">ATCC BAA-1200</strain>
    </source>
</reference>
<dbReference type="Proteomes" id="UP000004105">
    <property type="component" value="Unassembled WGS sequence"/>
</dbReference>
<feature type="compositionally biased region" description="Polar residues" evidence="1">
    <location>
        <begin position="1"/>
        <end position="15"/>
    </location>
</feature>
<proteinExistence type="predicted"/>